<reference evidence="2 3" key="1">
    <citation type="submission" date="2020-03" db="EMBL/GenBank/DDBJ databases">
        <title>Alteromonas ponticola sp. nov., isolated from seawater.</title>
        <authorList>
            <person name="Yoon J.-H."/>
            <person name="Kim Y.-O."/>
        </authorList>
    </citation>
    <scope>NUCLEOTIDE SEQUENCE [LARGE SCALE GENOMIC DNA]</scope>
    <source>
        <strain evidence="2 3">MYP5</strain>
    </source>
</reference>
<dbReference type="PANTHER" id="PTHR35004:SF7">
    <property type="entry name" value="INTEGRASE PROTEIN"/>
    <property type="match status" value="1"/>
</dbReference>
<dbReference type="Pfam" id="PF22483">
    <property type="entry name" value="Mu-transpos_C_2"/>
    <property type="match status" value="1"/>
</dbReference>
<dbReference type="Proteomes" id="UP000709336">
    <property type="component" value="Unassembled WGS sequence"/>
</dbReference>
<keyword evidence="3" id="KW-1185">Reference proteome</keyword>
<dbReference type="EMBL" id="JAATNW010000007">
    <property type="protein sequence ID" value="NMH61009.1"/>
    <property type="molecule type" value="Genomic_DNA"/>
</dbReference>
<gene>
    <name evidence="2" type="ORF">HCJ96_13315</name>
</gene>
<organism evidence="2 3">
    <name type="scientific">Alteromonas ponticola</name>
    <dbReference type="NCBI Taxonomy" id="2720613"/>
    <lineage>
        <taxon>Bacteria</taxon>
        <taxon>Pseudomonadati</taxon>
        <taxon>Pseudomonadota</taxon>
        <taxon>Gammaproteobacteria</taxon>
        <taxon>Alteromonadales</taxon>
        <taxon>Alteromonadaceae</taxon>
        <taxon>Alteromonas/Salinimonas group</taxon>
        <taxon>Alteromonas</taxon>
    </lineage>
</organism>
<feature type="domain" description="Transposase for insertion sequence element IS21-like C-terminal" evidence="1">
    <location>
        <begin position="78"/>
        <end position="142"/>
    </location>
</feature>
<dbReference type="PANTHER" id="PTHR35004">
    <property type="entry name" value="TRANSPOSASE RV3428C-RELATED"/>
    <property type="match status" value="1"/>
</dbReference>
<proteinExistence type="predicted"/>
<evidence type="ECO:0000313" key="3">
    <source>
        <dbReference type="Proteomes" id="UP000709336"/>
    </source>
</evidence>
<protein>
    <recommendedName>
        <fullName evidence="1">Transposase for insertion sequence element IS21-like C-terminal domain-containing protein</fullName>
    </recommendedName>
</protein>
<dbReference type="RefSeq" id="WP_169211572.1">
    <property type="nucleotide sequence ID" value="NZ_JAATNW010000007.1"/>
</dbReference>
<evidence type="ECO:0000313" key="2">
    <source>
        <dbReference type="EMBL" id="NMH61009.1"/>
    </source>
</evidence>
<sequence length="275" mass="31504">MSVSCLGWEKGQVEKYVQDSRNTLWNSLPRVDSLDALNGWLEDACRQQWQNQLHPEYAKQTVEQIWQSEQSHLMAITAPFDGFIEQTKRVSSTCLVMFERNKYSVPASYANRLVSLHVYPVKLVCIAEGKQVAEHNRVFSRDHNHPGHTVYDWKHYLLVAQRKPGALRNGAPFETLPEAFSQLQSQWLKRTGGDRDMVDILSLVLHHDEGLVEQAITESLKAGLTSKPHIINCLNRLLQPQTPEPVPLDNRLKLTIEPTVDTARYEQLRGTKYAH</sequence>
<comment type="caution">
    <text evidence="2">The sequence shown here is derived from an EMBL/GenBank/DDBJ whole genome shotgun (WGS) entry which is preliminary data.</text>
</comment>
<name>A0ABX1R3I7_9ALTE</name>
<dbReference type="InterPro" id="IPR054353">
    <property type="entry name" value="IstA-like_C"/>
</dbReference>
<accession>A0ABX1R3I7</accession>
<evidence type="ECO:0000259" key="1">
    <source>
        <dbReference type="Pfam" id="PF22483"/>
    </source>
</evidence>